<keyword evidence="1" id="KW-0472">Membrane</keyword>
<dbReference type="RefSeq" id="WP_341400895.1">
    <property type="nucleotide sequence ID" value="NZ_JBBUTI010000022.1"/>
</dbReference>
<keyword evidence="1" id="KW-1133">Transmembrane helix</keyword>
<comment type="caution">
    <text evidence="3">The sequence shown here is derived from an EMBL/GenBank/DDBJ whole genome shotgun (WGS) entry which is preliminary data.</text>
</comment>
<keyword evidence="1" id="KW-0812">Transmembrane</keyword>
<dbReference type="EMBL" id="JBBUTI010000022">
    <property type="protein sequence ID" value="MEK8048591.1"/>
    <property type="molecule type" value="Genomic_DNA"/>
</dbReference>
<evidence type="ECO:0000313" key="4">
    <source>
        <dbReference type="Proteomes" id="UP001379945"/>
    </source>
</evidence>
<gene>
    <name evidence="3" type="ORF">AACH00_19740</name>
</gene>
<feature type="domain" description="Acyltransferase 3" evidence="2">
    <location>
        <begin position="14"/>
        <end position="360"/>
    </location>
</feature>
<sequence>MESSNVAATSTRLPGLDTLRALAILLVFAYHYQGFVSGEATFGLASELGWTGVDLFFVLSGYLIGHQLLRTAASPSGLSLPRFWARRLLRTVPAFWVVLALYLLFPAVMGGREPPPWWRFVTFTQNIQLIPGTAFSHAWSLCIEEQFYLVLPLLVAIGVRQRLPRWLGWALIAAGTVAAMVWRHHLWTRYGSIAGGEIAGYYPNVYYSTLCRADEFLPGLAIAMFRHHQPLLWQRALAHGQAWLLAGVVAVGTMFAALSAGYYTDEVGYGMAMTTVGYSLMAWAWAVLLMAALCPGSALHRWRVPGAAALALWSYSIYLTHKPLAHIANNLLMAQGVDRTSLITVAVASLASLLGGWLLHVLVERQGLALRDRWWPDARPGFAAQGVAQPGDKLGSIS</sequence>
<dbReference type="EC" id="2.3.-.-" evidence="3"/>
<dbReference type="Proteomes" id="UP001379945">
    <property type="component" value="Unassembled WGS sequence"/>
</dbReference>
<name>A0ABU9CAA7_9BURK</name>
<feature type="transmembrane region" description="Helical" evidence="1">
    <location>
        <begin position="166"/>
        <end position="182"/>
    </location>
</feature>
<dbReference type="Pfam" id="PF01757">
    <property type="entry name" value="Acyl_transf_3"/>
    <property type="match status" value="1"/>
</dbReference>
<keyword evidence="3" id="KW-0808">Transferase</keyword>
<dbReference type="InterPro" id="IPR002656">
    <property type="entry name" value="Acyl_transf_3_dom"/>
</dbReference>
<feature type="transmembrane region" description="Helical" evidence="1">
    <location>
        <begin position="48"/>
        <end position="68"/>
    </location>
</feature>
<keyword evidence="3" id="KW-0012">Acyltransferase</keyword>
<protein>
    <submittedName>
        <fullName evidence="3">Acyltransferase</fullName>
        <ecNumber evidence="3">2.3.-.-</ecNumber>
    </submittedName>
</protein>
<evidence type="ECO:0000256" key="1">
    <source>
        <dbReference type="SAM" id="Phobius"/>
    </source>
</evidence>
<accession>A0ABU9CAA7</accession>
<dbReference type="InterPro" id="IPR050879">
    <property type="entry name" value="Acyltransferase_3"/>
</dbReference>
<evidence type="ECO:0000313" key="3">
    <source>
        <dbReference type="EMBL" id="MEK8048591.1"/>
    </source>
</evidence>
<evidence type="ECO:0000259" key="2">
    <source>
        <dbReference type="Pfam" id="PF01757"/>
    </source>
</evidence>
<dbReference type="GO" id="GO:0016746">
    <property type="term" value="F:acyltransferase activity"/>
    <property type="evidence" value="ECO:0007669"/>
    <property type="project" value="UniProtKB-KW"/>
</dbReference>
<dbReference type="PANTHER" id="PTHR23028:SF53">
    <property type="entry name" value="ACYL_TRANSF_3 DOMAIN-CONTAINING PROTEIN"/>
    <property type="match status" value="1"/>
</dbReference>
<feature type="transmembrane region" description="Helical" evidence="1">
    <location>
        <begin position="88"/>
        <end position="109"/>
    </location>
</feature>
<reference evidence="3 4" key="1">
    <citation type="submission" date="2024-04" db="EMBL/GenBank/DDBJ databases">
        <title>Novel species of the genus Ideonella isolated from streams.</title>
        <authorList>
            <person name="Lu H."/>
        </authorList>
    </citation>
    <scope>NUCLEOTIDE SEQUENCE [LARGE SCALE GENOMIC DNA]</scope>
    <source>
        <strain evidence="3 4">LYT19W</strain>
    </source>
</reference>
<feature type="transmembrane region" description="Helical" evidence="1">
    <location>
        <begin position="269"/>
        <end position="292"/>
    </location>
</feature>
<keyword evidence="4" id="KW-1185">Reference proteome</keyword>
<dbReference type="PANTHER" id="PTHR23028">
    <property type="entry name" value="ACETYLTRANSFERASE"/>
    <property type="match status" value="1"/>
</dbReference>
<proteinExistence type="predicted"/>
<feature type="transmembrane region" description="Helical" evidence="1">
    <location>
        <begin position="341"/>
        <end position="363"/>
    </location>
</feature>
<feature type="transmembrane region" description="Helical" evidence="1">
    <location>
        <begin position="242"/>
        <end position="263"/>
    </location>
</feature>
<organism evidence="3 4">
    <name type="scientific">Ideonella margarita</name>
    <dbReference type="NCBI Taxonomy" id="2984191"/>
    <lineage>
        <taxon>Bacteria</taxon>
        <taxon>Pseudomonadati</taxon>
        <taxon>Pseudomonadota</taxon>
        <taxon>Betaproteobacteria</taxon>
        <taxon>Burkholderiales</taxon>
        <taxon>Sphaerotilaceae</taxon>
        <taxon>Ideonella</taxon>
    </lineage>
</organism>
<feature type="transmembrane region" description="Helical" evidence="1">
    <location>
        <begin position="19"/>
        <end position="36"/>
    </location>
</feature>